<dbReference type="PANTHER" id="PTHR47366">
    <property type="entry name" value="TWO-ON-TWO HEMOGLOBIN-3"/>
    <property type="match status" value="1"/>
</dbReference>
<accession>A0A317MTL7</accession>
<dbReference type="InterPro" id="IPR009050">
    <property type="entry name" value="Globin-like_sf"/>
</dbReference>
<dbReference type="InterPro" id="IPR012292">
    <property type="entry name" value="Globin/Proto"/>
</dbReference>
<evidence type="ECO:0000256" key="1">
    <source>
        <dbReference type="ARBA" id="ARBA00022448"/>
    </source>
</evidence>
<dbReference type="GO" id="GO:0019825">
    <property type="term" value="F:oxygen binding"/>
    <property type="evidence" value="ECO:0007669"/>
    <property type="project" value="InterPro"/>
</dbReference>
<comment type="similarity">
    <text evidence="5">Belongs to the truncated hemoglobin family. Group II subfamily.</text>
</comment>
<dbReference type="CDD" id="cd14773">
    <property type="entry name" value="TrHb2_PhHbO-like_O"/>
    <property type="match status" value="1"/>
</dbReference>
<dbReference type="PANTHER" id="PTHR47366:SF1">
    <property type="entry name" value="TWO-ON-TWO HEMOGLOBIN-3"/>
    <property type="match status" value="1"/>
</dbReference>
<name>A0A317MTL7_9GAMM</name>
<dbReference type="InterPro" id="IPR001486">
    <property type="entry name" value="Hemoglobin_trunc"/>
</dbReference>
<dbReference type="Proteomes" id="UP000246569">
    <property type="component" value="Unassembled WGS sequence"/>
</dbReference>
<protein>
    <submittedName>
        <fullName evidence="6">Hemoglobin</fullName>
    </submittedName>
</protein>
<evidence type="ECO:0000256" key="5">
    <source>
        <dbReference type="ARBA" id="ARBA00034496"/>
    </source>
</evidence>
<evidence type="ECO:0000313" key="6">
    <source>
        <dbReference type="EMBL" id="PWV60251.1"/>
    </source>
</evidence>
<dbReference type="RefSeq" id="WP_425467094.1">
    <property type="nucleotide sequence ID" value="NZ_QGTJ01000008.1"/>
</dbReference>
<keyword evidence="7" id="KW-1185">Reference proteome</keyword>
<dbReference type="Pfam" id="PF01152">
    <property type="entry name" value="Bac_globin"/>
    <property type="match status" value="1"/>
</dbReference>
<dbReference type="GO" id="GO:0005344">
    <property type="term" value="F:oxygen carrier activity"/>
    <property type="evidence" value="ECO:0007669"/>
    <property type="project" value="InterPro"/>
</dbReference>
<dbReference type="GO" id="GO:0046872">
    <property type="term" value="F:metal ion binding"/>
    <property type="evidence" value="ECO:0007669"/>
    <property type="project" value="UniProtKB-KW"/>
</dbReference>
<evidence type="ECO:0000256" key="4">
    <source>
        <dbReference type="ARBA" id="ARBA00023004"/>
    </source>
</evidence>
<dbReference type="InterPro" id="IPR044203">
    <property type="entry name" value="GlbO/GLB3-like"/>
</dbReference>
<gene>
    <name evidence="6" type="ORF">C7443_108180</name>
</gene>
<dbReference type="Gene3D" id="1.10.490.10">
    <property type="entry name" value="Globins"/>
    <property type="match status" value="1"/>
</dbReference>
<dbReference type="SUPFAM" id="SSF46458">
    <property type="entry name" value="Globin-like"/>
    <property type="match status" value="1"/>
</dbReference>
<reference evidence="6 7" key="1">
    <citation type="submission" date="2018-05" db="EMBL/GenBank/DDBJ databases">
        <title>Genomic Encyclopedia of Type Strains, Phase IV (KMG-IV): sequencing the most valuable type-strain genomes for metagenomic binning, comparative biology and taxonomic classification.</title>
        <authorList>
            <person name="Goeker M."/>
        </authorList>
    </citation>
    <scope>NUCLEOTIDE SEQUENCE [LARGE SCALE GENOMIC DNA]</scope>
    <source>
        <strain evidence="6 7">DSM 23606</strain>
    </source>
</reference>
<sequence>MGMQSTPYDLLGGADRIRELTDRFYDLMDSLPEVAQLRSVHPPNLNGAREKLFQYLSGWLGGPPLYEQRYGHPQLRARHLPFPIDSRMRDQWMLCMSRALTDIGVDEFLAAQIRGALASLADHMRNRADIPEGSET</sequence>
<evidence type="ECO:0000313" key="7">
    <source>
        <dbReference type="Proteomes" id="UP000246569"/>
    </source>
</evidence>
<comment type="caution">
    <text evidence="6">The sequence shown here is derived from an EMBL/GenBank/DDBJ whole genome shotgun (WGS) entry which is preliminary data.</text>
</comment>
<dbReference type="GO" id="GO:0020037">
    <property type="term" value="F:heme binding"/>
    <property type="evidence" value="ECO:0007669"/>
    <property type="project" value="InterPro"/>
</dbReference>
<keyword evidence="3" id="KW-0479">Metal-binding</keyword>
<proteinExistence type="inferred from homology"/>
<dbReference type="AlphaFoldDB" id="A0A317MTL7"/>
<dbReference type="EMBL" id="QGTJ01000008">
    <property type="protein sequence ID" value="PWV60251.1"/>
    <property type="molecule type" value="Genomic_DNA"/>
</dbReference>
<organism evidence="6 7">
    <name type="scientific">Plasticicumulans acidivorans</name>
    <dbReference type="NCBI Taxonomy" id="886464"/>
    <lineage>
        <taxon>Bacteria</taxon>
        <taxon>Pseudomonadati</taxon>
        <taxon>Pseudomonadota</taxon>
        <taxon>Gammaproteobacteria</taxon>
        <taxon>Candidatus Competibacteraceae</taxon>
        <taxon>Plasticicumulans</taxon>
    </lineage>
</organism>
<keyword evidence="1" id="KW-0813">Transport</keyword>
<keyword evidence="4" id="KW-0408">Iron</keyword>
<evidence type="ECO:0000256" key="3">
    <source>
        <dbReference type="ARBA" id="ARBA00022723"/>
    </source>
</evidence>
<keyword evidence="2" id="KW-0349">Heme</keyword>
<evidence type="ECO:0000256" key="2">
    <source>
        <dbReference type="ARBA" id="ARBA00022617"/>
    </source>
</evidence>